<sequence>MLRLSQLFEANRRQSADQNMDSTQFPSYATPSPQSPQSVASSTPGSPAMSLFSTRTHTRFPSSTSSLASSPGLGSLTEGYNTMKTQLTDVKEEPLERETSLVGESPYFPHFNQVHADDRLDDNHSMVLESHEYDLSDDVVEKAGSPKKRKSDGSTTASFRGISRISTRLTSMSSKWKQKQGPDTASVLEKYDESLRSRANSATSTLVSPTVSSLSIRHGHTSPSPARTVFETQMNEAGIPSLDIDKANRQSITDIEPKATTPLLPPMMMNLPNGDDISLTQSPLQSPSVADVTDSSRPTTTNNSLDAPRPTCLPSPPLSSQPSLSSISRQLKTAKPRVEDVSPVAMPDAKDEWSDKLGHANFTIRPEPYRPTDRTLEAFNEHRDNWELARCNYAKHLIRIREHYGVTSNIYRLTEEKWDTVDAQWRENHDQLAASLDDGRGNPLNLGKPNIHLVETIKIPKLDKSKFPDLGDEDIVGPMSVAPSGSSPAGKSSRKRTFFKFLQDLFYPSEVKV</sequence>
<evidence type="ECO:0000313" key="2">
    <source>
        <dbReference type="EMBL" id="PGH04100.1"/>
    </source>
</evidence>
<dbReference type="AlphaFoldDB" id="A0A2B7X5G5"/>
<name>A0A2B7X5G5_9EURO</name>
<feature type="compositionally biased region" description="Low complexity" evidence="1">
    <location>
        <begin position="320"/>
        <end position="331"/>
    </location>
</feature>
<feature type="region of interest" description="Disordered" evidence="1">
    <location>
        <begin position="1"/>
        <end position="79"/>
    </location>
</feature>
<comment type="caution">
    <text evidence="2">The sequence shown here is derived from an EMBL/GenBank/DDBJ whole genome shotgun (WGS) entry which is preliminary data.</text>
</comment>
<dbReference type="EMBL" id="PDNB01000140">
    <property type="protein sequence ID" value="PGH04100.1"/>
    <property type="molecule type" value="Genomic_DNA"/>
</dbReference>
<keyword evidence="3" id="KW-1185">Reference proteome</keyword>
<feature type="compositionally biased region" description="Polar residues" evidence="1">
    <location>
        <begin position="278"/>
        <end position="305"/>
    </location>
</feature>
<proteinExistence type="predicted"/>
<feature type="compositionally biased region" description="Low complexity" evidence="1">
    <location>
        <begin position="29"/>
        <end position="44"/>
    </location>
</feature>
<feature type="compositionally biased region" description="Polar residues" evidence="1">
    <location>
        <begin position="16"/>
        <end position="27"/>
    </location>
</feature>
<dbReference type="Proteomes" id="UP000223968">
    <property type="component" value="Unassembled WGS sequence"/>
</dbReference>
<organism evidence="2 3">
    <name type="scientific">Helicocarpus griseus UAMH5409</name>
    <dbReference type="NCBI Taxonomy" id="1447875"/>
    <lineage>
        <taxon>Eukaryota</taxon>
        <taxon>Fungi</taxon>
        <taxon>Dikarya</taxon>
        <taxon>Ascomycota</taxon>
        <taxon>Pezizomycotina</taxon>
        <taxon>Eurotiomycetes</taxon>
        <taxon>Eurotiomycetidae</taxon>
        <taxon>Onygenales</taxon>
        <taxon>Ajellomycetaceae</taxon>
        <taxon>Helicocarpus</taxon>
    </lineage>
</organism>
<accession>A0A2B7X5G5</accession>
<evidence type="ECO:0000313" key="3">
    <source>
        <dbReference type="Proteomes" id="UP000223968"/>
    </source>
</evidence>
<protein>
    <recommendedName>
        <fullName evidence="4">Only prolin and serin are matching in the corresponding protein</fullName>
    </recommendedName>
</protein>
<dbReference type="STRING" id="1447875.A0A2B7X5G5"/>
<dbReference type="OrthoDB" id="3882058at2759"/>
<gene>
    <name evidence="2" type="ORF">AJ79_07200</name>
</gene>
<reference evidence="2 3" key="1">
    <citation type="submission" date="2017-10" db="EMBL/GenBank/DDBJ databases">
        <title>Comparative genomics in systemic dimorphic fungi from Ajellomycetaceae.</title>
        <authorList>
            <person name="Munoz J.F."/>
            <person name="Mcewen J.G."/>
            <person name="Clay O.K."/>
            <person name="Cuomo C.A."/>
        </authorList>
    </citation>
    <scope>NUCLEOTIDE SEQUENCE [LARGE SCALE GENOMIC DNA]</scope>
    <source>
        <strain evidence="2 3">UAMH5409</strain>
    </source>
</reference>
<evidence type="ECO:0000256" key="1">
    <source>
        <dbReference type="SAM" id="MobiDB-lite"/>
    </source>
</evidence>
<feature type="region of interest" description="Disordered" evidence="1">
    <location>
        <begin position="259"/>
        <end position="340"/>
    </location>
</feature>
<evidence type="ECO:0008006" key="4">
    <source>
        <dbReference type="Google" id="ProtNLM"/>
    </source>
</evidence>
<feature type="compositionally biased region" description="Low complexity" evidence="1">
    <location>
        <begin position="61"/>
        <end position="77"/>
    </location>
</feature>